<evidence type="ECO:0000256" key="9">
    <source>
        <dbReference type="SAM" id="MobiDB-lite"/>
    </source>
</evidence>
<evidence type="ECO:0000256" key="6">
    <source>
        <dbReference type="ARBA" id="ARBA00023157"/>
    </source>
</evidence>
<evidence type="ECO:0000313" key="12">
    <source>
        <dbReference type="EMBL" id="GKV19627.1"/>
    </source>
</evidence>
<keyword evidence="6" id="KW-1015">Disulfide bond</keyword>
<evidence type="ECO:0000256" key="8">
    <source>
        <dbReference type="ARBA" id="ARBA00023288"/>
    </source>
</evidence>
<feature type="compositionally biased region" description="Polar residues" evidence="9">
    <location>
        <begin position="124"/>
        <end position="133"/>
    </location>
</feature>
<name>A0AAV5K731_9ROSI</name>
<dbReference type="GO" id="GO:0006869">
    <property type="term" value="P:lipid transport"/>
    <property type="evidence" value="ECO:0007669"/>
    <property type="project" value="InterPro"/>
</dbReference>
<keyword evidence="4" id="KW-0336">GPI-anchor</keyword>
<reference evidence="12 13" key="1">
    <citation type="journal article" date="2021" name="Commun. Biol.">
        <title>The genome of Shorea leprosula (Dipterocarpaceae) highlights the ecological relevance of drought in aseasonal tropical rainforests.</title>
        <authorList>
            <person name="Ng K.K.S."/>
            <person name="Kobayashi M.J."/>
            <person name="Fawcett J.A."/>
            <person name="Hatakeyama M."/>
            <person name="Paape T."/>
            <person name="Ng C.H."/>
            <person name="Ang C.C."/>
            <person name="Tnah L.H."/>
            <person name="Lee C.T."/>
            <person name="Nishiyama T."/>
            <person name="Sese J."/>
            <person name="O'Brien M.J."/>
            <person name="Copetti D."/>
            <person name="Mohd Noor M.I."/>
            <person name="Ong R.C."/>
            <person name="Putra M."/>
            <person name="Sireger I.Z."/>
            <person name="Indrioko S."/>
            <person name="Kosugi Y."/>
            <person name="Izuno A."/>
            <person name="Isagi Y."/>
            <person name="Lee S.L."/>
            <person name="Shimizu K.K."/>
        </authorList>
    </citation>
    <scope>NUCLEOTIDE SEQUENCE [LARGE SCALE GENOMIC DNA]</scope>
    <source>
        <strain evidence="12">214</strain>
    </source>
</reference>
<comment type="subcellular location">
    <subcellularLocation>
        <location evidence="1">Cell membrane</location>
        <topology evidence="1">Lipid-anchor</topology>
        <topology evidence="1">GPI-anchor</topology>
    </subcellularLocation>
</comment>
<keyword evidence="4" id="KW-0472">Membrane</keyword>
<dbReference type="GO" id="GO:0005886">
    <property type="term" value="C:plasma membrane"/>
    <property type="evidence" value="ECO:0007669"/>
    <property type="project" value="UniProtKB-SubCell"/>
</dbReference>
<accession>A0AAV5K731</accession>
<protein>
    <recommendedName>
        <fullName evidence="11">Bifunctional inhibitor/plant lipid transfer protein/seed storage helical domain-containing protein</fullName>
    </recommendedName>
</protein>
<keyword evidence="7" id="KW-0325">Glycoprotein</keyword>
<dbReference type="InterPro" id="IPR000528">
    <property type="entry name" value="Plant_nsLTP"/>
</dbReference>
<dbReference type="AlphaFoldDB" id="A0AAV5K731"/>
<feature type="region of interest" description="Disordered" evidence="9">
    <location>
        <begin position="106"/>
        <end position="137"/>
    </location>
</feature>
<keyword evidence="5 10" id="KW-0732">Signal</keyword>
<feature type="signal peptide" evidence="10">
    <location>
        <begin position="1"/>
        <end position="24"/>
    </location>
</feature>
<dbReference type="InterPro" id="IPR036312">
    <property type="entry name" value="Bifun_inhib/LTP/seed_sf"/>
</dbReference>
<dbReference type="CDD" id="cd00010">
    <property type="entry name" value="AAI_LTSS"/>
    <property type="match status" value="1"/>
</dbReference>
<feature type="domain" description="Bifunctional inhibitor/plant lipid transfer protein/seed storage helical" evidence="11">
    <location>
        <begin position="28"/>
        <end position="105"/>
    </location>
</feature>
<evidence type="ECO:0000256" key="4">
    <source>
        <dbReference type="ARBA" id="ARBA00022622"/>
    </source>
</evidence>
<evidence type="ECO:0000256" key="5">
    <source>
        <dbReference type="ARBA" id="ARBA00022729"/>
    </source>
</evidence>
<evidence type="ECO:0000256" key="1">
    <source>
        <dbReference type="ARBA" id="ARBA00004609"/>
    </source>
</evidence>
<gene>
    <name evidence="12" type="ORF">SLEP1_g29859</name>
</gene>
<keyword evidence="13" id="KW-1185">Reference proteome</keyword>
<dbReference type="Gene3D" id="1.10.110.10">
    <property type="entry name" value="Plant lipid-transfer and hydrophobic proteins"/>
    <property type="match status" value="1"/>
</dbReference>
<proteinExistence type="inferred from homology"/>
<dbReference type="Proteomes" id="UP001054252">
    <property type="component" value="Unassembled WGS sequence"/>
</dbReference>
<dbReference type="SMART" id="SM00499">
    <property type="entry name" value="AAI"/>
    <property type="match status" value="1"/>
</dbReference>
<dbReference type="PRINTS" id="PR00382">
    <property type="entry name" value="LIPIDTRNSFER"/>
</dbReference>
<comment type="similarity">
    <text evidence="2">Belongs to the plant LTP family.</text>
</comment>
<dbReference type="FunFam" id="1.10.110.10:FF:000001">
    <property type="entry name" value="Bifunctional inhibitor/lipid-transfer protein/seed storage 2S albumin superfamily protein"/>
    <property type="match status" value="1"/>
</dbReference>
<evidence type="ECO:0000256" key="7">
    <source>
        <dbReference type="ARBA" id="ARBA00023180"/>
    </source>
</evidence>
<dbReference type="InterPro" id="IPR016140">
    <property type="entry name" value="Bifunc_inhib/LTP/seed_store"/>
</dbReference>
<feature type="compositionally biased region" description="Low complexity" evidence="9">
    <location>
        <begin position="107"/>
        <end position="123"/>
    </location>
</feature>
<evidence type="ECO:0000256" key="3">
    <source>
        <dbReference type="ARBA" id="ARBA00022475"/>
    </source>
</evidence>
<comment type="caution">
    <text evidence="12">The sequence shown here is derived from an EMBL/GenBank/DDBJ whole genome shotgun (WGS) entry which is preliminary data.</text>
</comment>
<dbReference type="GO" id="GO:0008289">
    <property type="term" value="F:lipid binding"/>
    <property type="evidence" value="ECO:0007669"/>
    <property type="project" value="InterPro"/>
</dbReference>
<organism evidence="12 13">
    <name type="scientific">Rubroshorea leprosula</name>
    <dbReference type="NCBI Taxonomy" id="152421"/>
    <lineage>
        <taxon>Eukaryota</taxon>
        <taxon>Viridiplantae</taxon>
        <taxon>Streptophyta</taxon>
        <taxon>Embryophyta</taxon>
        <taxon>Tracheophyta</taxon>
        <taxon>Spermatophyta</taxon>
        <taxon>Magnoliopsida</taxon>
        <taxon>eudicotyledons</taxon>
        <taxon>Gunneridae</taxon>
        <taxon>Pentapetalae</taxon>
        <taxon>rosids</taxon>
        <taxon>malvids</taxon>
        <taxon>Malvales</taxon>
        <taxon>Dipterocarpaceae</taxon>
        <taxon>Rubroshorea</taxon>
    </lineage>
</organism>
<evidence type="ECO:0000256" key="2">
    <source>
        <dbReference type="ARBA" id="ARBA00009748"/>
    </source>
</evidence>
<feature type="chain" id="PRO_5043977704" description="Bifunctional inhibitor/plant lipid transfer protein/seed storage helical domain-containing protein" evidence="10">
    <location>
        <begin position="25"/>
        <end position="172"/>
    </location>
</feature>
<evidence type="ECO:0000256" key="10">
    <source>
        <dbReference type="SAM" id="SignalP"/>
    </source>
</evidence>
<keyword evidence="8" id="KW-0449">Lipoprotein</keyword>
<dbReference type="InterPro" id="IPR043325">
    <property type="entry name" value="LTSS"/>
</dbReference>
<evidence type="ECO:0000259" key="11">
    <source>
        <dbReference type="SMART" id="SM00499"/>
    </source>
</evidence>
<dbReference type="SUPFAM" id="SSF47699">
    <property type="entry name" value="Bifunctional inhibitor/lipid-transfer protein/seed storage 2S albumin"/>
    <property type="match status" value="1"/>
</dbReference>
<evidence type="ECO:0000313" key="13">
    <source>
        <dbReference type="Proteomes" id="UP001054252"/>
    </source>
</evidence>
<keyword evidence="3" id="KW-1003">Cell membrane</keyword>
<dbReference type="PANTHER" id="PTHR33044">
    <property type="entry name" value="BIFUNCTIONAL INHIBITOR/LIPID-TRANSFER PROTEIN/SEED STORAGE 2S ALBUMIN SUPERFAMILY PROTEIN-RELATED"/>
    <property type="match status" value="1"/>
</dbReference>
<sequence>MANIKMAMCLTMVVAAMLCAGAAAQSGCTAVLISLSPCLNYITGNSSTPSSQCCSQLASVVRSSAQCLCQVLNGGASSLGININRTQAMALPGACNVQTPPISQCNATSPAASPAGSPETSTTFPSGSGSKTAPLTKEDGSFITEGKSTKLSSSLLIFFLLAASYSSIFTTY</sequence>
<dbReference type="Pfam" id="PF14368">
    <property type="entry name" value="LTP_2"/>
    <property type="match status" value="1"/>
</dbReference>
<dbReference type="GO" id="GO:0098552">
    <property type="term" value="C:side of membrane"/>
    <property type="evidence" value="ECO:0007669"/>
    <property type="project" value="UniProtKB-KW"/>
</dbReference>
<dbReference type="EMBL" id="BPVZ01000053">
    <property type="protein sequence ID" value="GKV19627.1"/>
    <property type="molecule type" value="Genomic_DNA"/>
</dbReference>